<name>A0A1L3ZTJ1_9SPHN</name>
<keyword evidence="5" id="KW-1185">Reference proteome</keyword>
<evidence type="ECO:0000313" key="4">
    <source>
        <dbReference type="EMBL" id="API58961.1"/>
    </source>
</evidence>
<reference evidence="5" key="1">
    <citation type="submission" date="2016-11" db="EMBL/GenBank/DDBJ databases">
        <title>Complete Genome Sequence of alachlor-degrading Sphingomonas sp. strain JJ-A5.</title>
        <authorList>
            <person name="Lee H."/>
            <person name="Ka J.-O."/>
        </authorList>
    </citation>
    <scope>NUCLEOTIDE SEQUENCE [LARGE SCALE GENOMIC DNA]</scope>
    <source>
        <strain evidence="5">JJ-A5</strain>
    </source>
</reference>
<feature type="transmembrane region" description="Helical" evidence="2">
    <location>
        <begin position="187"/>
        <end position="207"/>
    </location>
</feature>
<accession>A0A1L3ZTJ1</accession>
<dbReference type="Pfam" id="PF00990">
    <property type="entry name" value="GGDEF"/>
    <property type="match status" value="1"/>
</dbReference>
<dbReference type="GO" id="GO:0052621">
    <property type="term" value="F:diguanylate cyclase activity"/>
    <property type="evidence" value="ECO:0007669"/>
    <property type="project" value="UniProtKB-EC"/>
</dbReference>
<dbReference type="InterPro" id="IPR050469">
    <property type="entry name" value="Diguanylate_Cyclase"/>
</dbReference>
<feature type="transmembrane region" description="Helical" evidence="2">
    <location>
        <begin position="314"/>
        <end position="334"/>
    </location>
</feature>
<feature type="transmembrane region" description="Helical" evidence="2">
    <location>
        <begin position="285"/>
        <end position="308"/>
    </location>
</feature>
<dbReference type="EC" id="2.7.7.65" evidence="1"/>
<evidence type="ECO:0000256" key="1">
    <source>
        <dbReference type="ARBA" id="ARBA00012528"/>
    </source>
</evidence>
<gene>
    <name evidence="4" type="ORF">BSL82_06250</name>
</gene>
<dbReference type="Pfam" id="PF07695">
    <property type="entry name" value="7TMR-DISM_7TM"/>
    <property type="match status" value="1"/>
</dbReference>
<feature type="transmembrane region" description="Helical" evidence="2">
    <location>
        <begin position="253"/>
        <end position="273"/>
    </location>
</feature>
<keyword evidence="2" id="KW-0812">Transmembrane</keyword>
<dbReference type="Gene3D" id="3.30.70.270">
    <property type="match status" value="1"/>
</dbReference>
<dbReference type="SMART" id="SM00267">
    <property type="entry name" value="GGDEF"/>
    <property type="match status" value="1"/>
</dbReference>
<dbReference type="OrthoDB" id="9759607at2"/>
<dbReference type="GO" id="GO:0043709">
    <property type="term" value="P:cell adhesion involved in single-species biofilm formation"/>
    <property type="evidence" value="ECO:0007669"/>
    <property type="project" value="TreeGrafter"/>
</dbReference>
<evidence type="ECO:0000256" key="2">
    <source>
        <dbReference type="SAM" id="Phobius"/>
    </source>
</evidence>
<dbReference type="RefSeq" id="WP_072596513.1">
    <property type="nucleotide sequence ID" value="NZ_CP018221.1"/>
</dbReference>
<dbReference type="GO" id="GO:0005886">
    <property type="term" value="C:plasma membrane"/>
    <property type="evidence" value="ECO:0007669"/>
    <property type="project" value="TreeGrafter"/>
</dbReference>
<dbReference type="PANTHER" id="PTHR45138:SF24">
    <property type="entry name" value="DIGUANYLATE CYCLASE DGCC-RELATED"/>
    <property type="match status" value="1"/>
</dbReference>
<dbReference type="PROSITE" id="PS50887">
    <property type="entry name" value="GGDEF"/>
    <property type="match status" value="1"/>
</dbReference>
<feature type="transmembrane region" description="Helical" evidence="2">
    <location>
        <begin position="341"/>
        <end position="360"/>
    </location>
</feature>
<dbReference type="InterPro" id="IPR043128">
    <property type="entry name" value="Rev_trsase/Diguanyl_cyclase"/>
</dbReference>
<dbReference type="EMBL" id="CP018221">
    <property type="protein sequence ID" value="API58961.1"/>
    <property type="molecule type" value="Genomic_DNA"/>
</dbReference>
<keyword evidence="2" id="KW-1133">Transmembrane helix</keyword>
<dbReference type="GO" id="GO:1902201">
    <property type="term" value="P:negative regulation of bacterial-type flagellum-dependent cell motility"/>
    <property type="evidence" value="ECO:0007669"/>
    <property type="project" value="TreeGrafter"/>
</dbReference>
<dbReference type="InterPro" id="IPR029787">
    <property type="entry name" value="Nucleotide_cyclase"/>
</dbReference>
<dbReference type="AlphaFoldDB" id="A0A1L3ZTJ1"/>
<feature type="transmembrane region" description="Helical" evidence="2">
    <location>
        <begin position="219"/>
        <end position="241"/>
    </location>
</feature>
<dbReference type="InterPro" id="IPR011623">
    <property type="entry name" value="7TMR_DISM_rcpt_extracell_dom1"/>
</dbReference>
<keyword evidence="2" id="KW-0472">Membrane</keyword>
<dbReference type="SUPFAM" id="SSF55073">
    <property type="entry name" value="Nucleotide cyclase"/>
    <property type="match status" value="1"/>
</dbReference>
<dbReference type="STRING" id="1921510.BSL82_06250"/>
<proteinExistence type="predicted"/>
<dbReference type="PANTHER" id="PTHR45138">
    <property type="entry name" value="REGULATORY COMPONENTS OF SENSORY TRANSDUCTION SYSTEM"/>
    <property type="match status" value="1"/>
</dbReference>
<evidence type="ECO:0000259" key="3">
    <source>
        <dbReference type="PROSITE" id="PS50887"/>
    </source>
</evidence>
<sequence>MRPRELSLGMLGRAASRIAALIPALLLLVLWTGPARAESGRFDLLADACAAAGAQDAGVSPSYVRQLDYHCRGEEPHKGDRLWLRMEPPPAARTSDGSWSILVNETRFDSARLLIERERGEAQIVTFDEPGLGRNWLLGNNVHLPIPAGESAITAIYLGVDGLPASRLLQRVELAAEPAVKSAHDSWLLLSGVFGGALAASMLYNLLLLGGVRHRLQLIYLSWMTAMLAYGLGWTGLIHYVAPGMATADVSQFTYFVAATGMAMGVIFFVEFFSEGQLPFWLERAQRVLAIMLLGAALVATYAGPALFPAVDGIVLTLVVVTQLLIAVGLLRALKRERKPATLYALGWSFPFLAVMLNILQGHASFGPGIAAHLHIFIATVLQALLLSAAAAVRLSGIRRERDTARAESERLRSLAETDPLTGLLNRRGLVHRARAIMSKEMGSALVLIDVDHFKEVNDGFGHDIGDRVLMRIGELLEQQCGSRYPVGRIGGEEFAVVLPPEAAVDAMNYADGVRRQLAGASFADLLGAGRGITISIGLAVAPASFSAVFERLYVAADHALYLAKRGGRNRVELASLEDIRRAEIRLAAV</sequence>
<protein>
    <recommendedName>
        <fullName evidence="1">diguanylate cyclase</fullName>
        <ecNumber evidence="1">2.7.7.65</ecNumber>
    </recommendedName>
</protein>
<dbReference type="NCBIfam" id="TIGR00254">
    <property type="entry name" value="GGDEF"/>
    <property type="match status" value="1"/>
</dbReference>
<dbReference type="FunFam" id="3.30.70.270:FF:000001">
    <property type="entry name" value="Diguanylate cyclase domain protein"/>
    <property type="match status" value="1"/>
</dbReference>
<feature type="transmembrane region" description="Helical" evidence="2">
    <location>
        <begin position="372"/>
        <end position="393"/>
    </location>
</feature>
<dbReference type="CDD" id="cd01949">
    <property type="entry name" value="GGDEF"/>
    <property type="match status" value="1"/>
</dbReference>
<organism evidence="4 5">
    <name type="scientific">Tardibacter chloracetimidivorans</name>
    <dbReference type="NCBI Taxonomy" id="1921510"/>
    <lineage>
        <taxon>Bacteria</taxon>
        <taxon>Pseudomonadati</taxon>
        <taxon>Pseudomonadota</taxon>
        <taxon>Alphaproteobacteria</taxon>
        <taxon>Sphingomonadales</taxon>
        <taxon>Sphingomonadaceae</taxon>
        <taxon>Tardibacter</taxon>
    </lineage>
</organism>
<dbReference type="InterPro" id="IPR000160">
    <property type="entry name" value="GGDEF_dom"/>
</dbReference>
<dbReference type="KEGG" id="sphj:BSL82_06250"/>
<dbReference type="Proteomes" id="UP000182063">
    <property type="component" value="Chromosome"/>
</dbReference>
<feature type="domain" description="GGDEF" evidence="3">
    <location>
        <begin position="442"/>
        <end position="577"/>
    </location>
</feature>
<evidence type="ECO:0000313" key="5">
    <source>
        <dbReference type="Proteomes" id="UP000182063"/>
    </source>
</evidence>